<reference evidence="2 3" key="1">
    <citation type="submission" date="2013-05" db="EMBL/GenBank/DDBJ databases">
        <title>Draft genome sequence of Rubidibacter lacunae KORDI 51-2.</title>
        <authorList>
            <person name="Choi D.H."/>
            <person name="Noh J.H."/>
            <person name="Kwon K.-K."/>
            <person name="Lee J.-H."/>
            <person name="Ryu J.-Y."/>
        </authorList>
    </citation>
    <scope>NUCLEOTIDE SEQUENCE [LARGE SCALE GENOMIC DNA]</scope>
    <source>
        <strain evidence="2 3">KORDI 51-2</strain>
    </source>
</reference>
<dbReference type="GO" id="GO:0016887">
    <property type="term" value="F:ATP hydrolysis activity"/>
    <property type="evidence" value="ECO:0007669"/>
    <property type="project" value="InterPro"/>
</dbReference>
<dbReference type="Pfam" id="PF13676">
    <property type="entry name" value="TIR_2"/>
    <property type="match status" value="1"/>
</dbReference>
<dbReference type="InterPro" id="IPR003593">
    <property type="entry name" value="AAA+_ATPase"/>
</dbReference>
<evidence type="ECO:0000313" key="2">
    <source>
        <dbReference type="EMBL" id="ERN41595.1"/>
    </source>
</evidence>
<dbReference type="PATRIC" id="fig|582515.4.peg.2054"/>
<dbReference type="GO" id="GO:0005524">
    <property type="term" value="F:ATP binding"/>
    <property type="evidence" value="ECO:0007669"/>
    <property type="project" value="InterPro"/>
</dbReference>
<dbReference type="InterPro" id="IPR035897">
    <property type="entry name" value="Toll_tir_struct_dom_sf"/>
</dbReference>
<gene>
    <name evidence="2" type="ORF">KR51_00018150</name>
</gene>
<name>U5DPJ3_9CHRO</name>
<comment type="caution">
    <text evidence="2">The sequence shown here is derived from an EMBL/GenBank/DDBJ whole genome shotgun (WGS) entry which is preliminary data.</text>
</comment>
<evidence type="ECO:0000259" key="1">
    <source>
        <dbReference type="SMART" id="SM00382"/>
    </source>
</evidence>
<dbReference type="eggNOG" id="COG0470">
    <property type="taxonomic scope" value="Bacteria"/>
</dbReference>
<evidence type="ECO:0000313" key="3">
    <source>
        <dbReference type="Proteomes" id="UP000016960"/>
    </source>
</evidence>
<dbReference type="InterPro" id="IPR000157">
    <property type="entry name" value="TIR_dom"/>
</dbReference>
<dbReference type="RefSeq" id="WP_022606669.1">
    <property type="nucleotide sequence ID" value="NZ_ASSJ01000047.1"/>
</dbReference>
<dbReference type="AlphaFoldDB" id="U5DPJ3"/>
<protein>
    <submittedName>
        <fullName evidence="2">ATPase family protein associated with various cellular activities (AAA)</fullName>
    </submittedName>
</protein>
<dbReference type="SUPFAM" id="SSF52200">
    <property type="entry name" value="Toll/Interleukin receptor TIR domain"/>
    <property type="match status" value="1"/>
</dbReference>
<proteinExistence type="predicted"/>
<dbReference type="OrthoDB" id="3838036at2"/>
<accession>U5DPJ3</accession>
<dbReference type="Gene3D" id="3.40.50.300">
    <property type="entry name" value="P-loop containing nucleotide triphosphate hydrolases"/>
    <property type="match status" value="1"/>
</dbReference>
<dbReference type="eggNOG" id="COG4916">
    <property type="taxonomic scope" value="Bacteria"/>
</dbReference>
<dbReference type="GO" id="GO:0007165">
    <property type="term" value="P:signal transduction"/>
    <property type="evidence" value="ECO:0007669"/>
    <property type="project" value="InterPro"/>
</dbReference>
<dbReference type="Gene3D" id="3.40.50.10140">
    <property type="entry name" value="Toll/interleukin-1 receptor homology (TIR) domain"/>
    <property type="match status" value="1"/>
</dbReference>
<dbReference type="SMART" id="SM00382">
    <property type="entry name" value="AAA"/>
    <property type="match status" value="1"/>
</dbReference>
<dbReference type="InParanoid" id="U5DPJ3"/>
<organism evidence="2 3">
    <name type="scientific">Rubidibacter lacunae KORDI 51-2</name>
    <dbReference type="NCBI Taxonomy" id="582515"/>
    <lineage>
        <taxon>Bacteria</taxon>
        <taxon>Bacillati</taxon>
        <taxon>Cyanobacteriota</taxon>
        <taxon>Cyanophyceae</taxon>
        <taxon>Oscillatoriophycideae</taxon>
        <taxon>Chroococcales</taxon>
        <taxon>Aphanothecaceae</taxon>
        <taxon>Rubidibacter</taxon>
    </lineage>
</organism>
<dbReference type="SUPFAM" id="SSF52540">
    <property type="entry name" value="P-loop containing nucleoside triphosphate hydrolases"/>
    <property type="match status" value="1"/>
</dbReference>
<dbReference type="EMBL" id="ASSJ01000047">
    <property type="protein sequence ID" value="ERN41595.1"/>
    <property type="molecule type" value="Genomic_DNA"/>
</dbReference>
<feature type="domain" description="AAA+ ATPase" evidence="1">
    <location>
        <begin position="40"/>
        <end position="159"/>
    </location>
</feature>
<dbReference type="CDD" id="cd00009">
    <property type="entry name" value="AAA"/>
    <property type="match status" value="1"/>
</dbReference>
<dbReference type="InterPro" id="IPR003959">
    <property type="entry name" value="ATPase_AAA_core"/>
</dbReference>
<dbReference type="Proteomes" id="UP000016960">
    <property type="component" value="Unassembled WGS sequence"/>
</dbReference>
<dbReference type="Pfam" id="PF00004">
    <property type="entry name" value="AAA"/>
    <property type="match status" value="1"/>
</dbReference>
<dbReference type="InterPro" id="IPR027417">
    <property type="entry name" value="P-loop_NTPase"/>
</dbReference>
<sequence>METITKRKLLEDVFKTGGLPTYTFVKPVEYASLLIALRTPGRGVVVEGPSGIGKTTAVTQILNELGISDSVMSLSARKRDDVAQIKAILSGADLGTVIIDDFHKLDDATTQEIADFMKVIADEERQDAKIVILGINRAGESLVRFAHDLNNRIEVVKFEANPPEKIEELLRLGEDALNITINVKSDVIEASNGGFYIAQVLAHEVCINAEIFEEQADRTEVNTSFELIRGKVFERLARTFRQRAERFARGTRFRREGRAPYLHLLHWLGISDDWSLSIDKAIREHPQHRGSIGQIADKGYLNDLISGDEEIAAVLHYDERARLLTVEDPQFIYFARNIFWAKFASEIGFLGINFPSRYDIALSFAGTDRAVAEGLNQSLQEMEFEVFYDRNEQHRILAEDVEDYLRPIYQSDAQYVVVLLGPDFPKRIWTKFESEQFRERFGTGAVIPIWFKNAPPGMFDESTRVGGLEYDPESDLNDQISHFADTLRKKIGESRE</sequence>
<dbReference type="STRING" id="582515.KR51_00018150"/>
<keyword evidence="3" id="KW-1185">Reference proteome</keyword>